<dbReference type="PATRIC" id="fig|45071.6.peg.3497"/>
<organism evidence="1 2">
    <name type="scientific">Legionella parisiensis</name>
    <dbReference type="NCBI Taxonomy" id="45071"/>
    <lineage>
        <taxon>Bacteria</taxon>
        <taxon>Pseudomonadati</taxon>
        <taxon>Pseudomonadota</taxon>
        <taxon>Gammaproteobacteria</taxon>
        <taxon>Legionellales</taxon>
        <taxon>Legionellaceae</taxon>
        <taxon>Legionella</taxon>
    </lineage>
</organism>
<reference evidence="1 2" key="1">
    <citation type="submission" date="2016-02" db="EMBL/GenBank/DDBJ databases">
        <title>Secondary metabolites in Legionella.</title>
        <authorList>
            <person name="Tobias N.J."/>
            <person name="Bode H.B."/>
        </authorList>
    </citation>
    <scope>NUCLEOTIDE SEQUENCE [LARGE SCALE GENOMIC DNA]</scope>
    <source>
        <strain evidence="1 2">DSM 19216</strain>
    </source>
</reference>
<dbReference type="AlphaFoldDB" id="A0A1E5JP14"/>
<dbReference type="Proteomes" id="UP000095229">
    <property type="component" value="Unassembled WGS sequence"/>
</dbReference>
<proteinExistence type="predicted"/>
<comment type="caution">
    <text evidence="1">The sequence shown here is derived from an EMBL/GenBank/DDBJ whole genome shotgun (WGS) entry which is preliminary data.</text>
</comment>
<gene>
    <name evidence="1" type="ORF">lpari_02624</name>
</gene>
<dbReference type="STRING" id="45071.Lpar_3239"/>
<name>A0A1E5JP14_9GAMM</name>
<dbReference type="EMBL" id="LSOG01000069">
    <property type="protein sequence ID" value="OEH46286.1"/>
    <property type="molecule type" value="Genomic_DNA"/>
</dbReference>
<evidence type="ECO:0008006" key="3">
    <source>
        <dbReference type="Google" id="ProtNLM"/>
    </source>
</evidence>
<protein>
    <recommendedName>
        <fullName evidence="3">Secreted protein</fullName>
    </recommendedName>
</protein>
<evidence type="ECO:0000313" key="1">
    <source>
        <dbReference type="EMBL" id="OEH46286.1"/>
    </source>
</evidence>
<accession>A0A1E5JP14</accession>
<sequence>MISFYLLIKINSIQNITIRNYLKPIGFLGDENIVKKFAITLMSLIFINLYYPTAFSEKPNQRMMKNQATHSLKSKNTMQLSIQKIIDKKDKKLVLIKLIDTKNNKPITLNDLIEAHTQKIHLLIIDDNLLDYSHVHPVETTKPGIYQFEWQPTLKRASYRAWADLIPTNTKTQEYVVADLPSPKTKKKLENHIHRQLLFESTVDGYHFKLSFDKTPLHVGQAVMGKIDITDAKENPVHTLEPIMGAYAHIVGFNEDFKTVTHVHPMGKEPTNNTERGGPELLFHIEPNKVGFIKMFAQVQINGKTLFVPFGVTVNS</sequence>
<dbReference type="OrthoDB" id="185226at2"/>
<evidence type="ECO:0000313" key="2">
    <source>
        <dbReference type="Proteomes" id="UP000095229"/>
    </source>
</evidence>
<keyword evidence="2" id="KW-1185">Reference proteome</keyword>